<dbReference type="Pfam" id="PF19577">
    <property type="entry name" value="DcaP"/>
    <property type="match status" value="1"/>
</dbReference>
<dbReference type="Proteomes" id="UP000245086">
    <property type="component" value="Unassembled WGS sequence"/>
</dbReference>
<dbReference type="SUPFAM" id="SSF56935">
    <property type="entry name" value="Porins"/>
    <property type="match status" value="1"/>
</dbReference>
<feature type="chain" id="PRO_5032530400" evidence="2">
    <location>
        <begin position="27"/>
        <end position="479"/>
    </location>
</feature>
<sequence>MRLTKRRHYLLSGIALFAFAATSAHADTPKEQELEARIAALERMFGSVQADLAATKAENAKLRADAAEAQAQVQARTAELAASVAAIKVTPAASTAPAPVIAPADGFKVGATTVKLGGFLKTTVDFTRWNDGDVATGNLGRDFYLPQSTPIGGTRESVDNDFNAKQTRLWLTTETAVAGHTLKGYVEGDFQTSPGPQGNERTTNGYNFALRRAYLQYDRLTVGEDWTTFQNIATLPESTDFIGPTEGIVFARQPLIRYSYPVSKTTTLHLALENPETASANLGSPTLIENDDDSVPDVVVRLNHSFAQGEVSVAGIVRQLSVDNGAIGDTATGYGISVAGKINLDQAKRYEFKFMATTGTGIGRYVGLNFAPDAVYVPATAQLQDVDIAGGYAAFKVNWTPQLRSSLIGSIQSVDYAKGLTPASLATFNKQAWSVSANLFYTPVKGLDLGAEYRHGVREVVSGADGSLDRLEFLAKYSF</sequence>
<dbReference type="AlphaFoldDB" id="A0A2P2E7M5"/>
<dbReference type="EMBL" id="BFBR01000002">
    <property type="protein sequence ID" value="GBF57065.1"/>
    <property type="molecule type" value="Genomic_DNA"/>
</dbReference>
<evidence type="ECO:0000256" key="1">
    <source>
        <dbReference type="SAM" id="Coils"/>
    </source>
</evidence>
<evidence type="ECO:0000313" key="3">
    <source>
        <dbReference type="EMBL" id="GBF57065.1"/>
    </source>
</evidence>
<evidence type="ECO:0000313" key="4">
    <source>
        <dbReference type="Proteomes" id="UP000245086"/>
    </source>
</evidence>
<comment type="caution">
    <text evidence="3">The sequence shown here is derived from an EMBL/GenBank/DDBJ whole genome shotgun (WGS) entry which is preliminary data.</text>
</comment>
<accession>A0A2P2E7M5</accession>
<protein>
    <submittedName>
        <fullName evidence="3">Uncharacterized protein</fullName>
    </submittedName>
</protein>
<keyword evidence="1" id="KW-0175">Coiled coil</keyword>
<feature type="coiled-coil region" evidence="1">
    <location>
        <begin position="50"/>
        <end position="79"/>
    </location>
</feature>
<gene>
    <name evidence="3" type="ORF">PbB2_00724</name>
</gene>
<evidence type="ECO:0000256" key="2">
    <source>
        <dbReference type="SAM" id="SignalP"/>
    </source>
</evidence>
<dbReference type="OrthoDB" id="9763822at2"/>
<keyword evidence="2" id="KW-0732">Signal</keyword>
<name>A0A2P2E7M5_9PROT</name>
<reference evidence="3 4" key="1">
    <citation type="journal article" date="2018" name="Genome Announc.">
        <title>Draft Genome Sequence of "Candidatus Phycosocius bacilliformis," an Alphaproteobacterial Ectosymbiont of the Hydrocarbon-Producing Green Alga Botryococcus braunii.</title>
        <authorList>
            <person name="Tanabe Y."/>
            <person name="Yamaguchi H."/>
            <person name="Watanabe M.M."/>
        </authorList>
    </citation>
    <scope>NUCLEOTIDE SEQUENCE [LARGE SCALE GENOMIC DNA]</scope>
    <source>
        <strain evidence="3 4">BOTRYCO-2</strain>
    </source>
</reference>
<keyword evidence="4" id="KW-1185">Reference proteome</keyword>
<proteinExistence type="predicted"/>
<feature type="signal peptide" evidence="2">
    <location>
        <begin position="1"/>
        <end position="26"/>
    </location>
</feature>
<organism evidence="3 4">
    <name type="scientific">Candidatus Phycosocius bacilliformis</name>
    <dbReference type="NCBI Taxonomy" id="1445552"/>
    <lineage>
        <taxon>Bacteria</taxon>
        <taxon>Pseudomonadati</taxon>
        <taxon>Pseudomonadota</taxon>
        <taxon>Alphaproteobacteria</taxon>
        <taxon>Caulobacterales</taxon>
        <taxon>Caulobacterales incertae sedis</taxon>
        <taxon>Candidatus Phycosocius</taxon>
    </lineage>
</organism>
<dbReference type="InterPro" id="IPR045748">
    <property type="entry name" value="DcaP"/>
</dbReference>
<dbReference type="RefSeq" id="WP_108983959.1">
    <property type="nucleotide sequence ID" value="NZ_BFBR01000002.1"/>
</dbReference>